<protein>
    <submittedName>
        <fullName evidence="1">Uncharacterized protein</fullName>
    </submittedName>
</protein>
<proteinExistence type="predicted"/>
<feature type="non-terminal residue" evidence="1">
    <location>
        <position position="24"/>
    </location>
</feature>
<accession>A0A382SMF0</accession>
<name>A0A382SMF0_9ZZZZ</name>
<dbReference type="EMBL" id="UINC01130179">
    <property type="protein sequence ID" value="SVD11079.1"/>
    <property type="molecule type" value="Genomic_DNA"/>
</dbReference>
<sequence length="24" mass="2679">MNSETLVYLNGKMVPANEAHIAIY</sequence>
<evidence type="ECO:0000313" key="1">
    <source>
        <dbReference type="EMBL" id="SVD11079.1"/>
    </source>
</evidence>
<dbReference type="AlphaFoldDB" id="A0A382SMF0"/>
<gene>
    <name evidence="1" type="ORF">METZ01_LOCUS363933</name>
</gene>
<reference evidence="1" key="1">
    <citation type="submission" date="2018-05" db="EMBL/GenBank/DDBJ databases">
        <authorList>
            <person name="Lanie J.A."/>
            <person name="Ng W.-L."/>
            <person name="Kazmierczak K.M."/>
            <person name="Andrzejewski T.M."/>
            <person name="Davidsen T.M."/>
            <person name="Wayne K.J."/>
            <person name="Tettelin H."/>
            <person name="Glass J.I."/>
            <person name="Rusch D."/>
            <person name="Podicherti R."/>
            <person name="Tsui H.-C.T."/>
            <person name="Winkler M.E."/>
        </authorList>
    </citation>
    <scope>NUCLEOTIDE SEQUENCE</scope>
</reference>
<organism evidence="1">
    <name type="scientific">marine metagenome</name>
    <dbReference type="NCBI Taxonomy" id="408172"/>
    <lineage>
        <taxon>unclassified sequences</taxon>
        <taxon>metagenomes</taxon>
        <taxon>ecological metagenomes</taxon>
    </lineage>
</organism>
<feature type="non-terminal residue" evidence="1">
    <location>
        <position position="1"/>
    </location>
</feature>